<feature type="transmembrane region" description="Helical" evidence="2">
    <location>
        <begin position="111"/>
        <end position="130"/>
    </location>
</feature>
<keyword evidence="2" id="KW-0472">Membrane</keyword>
<dbReference type="InterPro" id="IPR036457">
    <property type="entry name" value="PPM-type-like_dom_sf"/>
</dbReference>
<keyword evidence="1" id="KW-0378">Hydrolase</keyword>
<name>A0ABP9E6L2_9ACTN</name>
<dbReference type="Gene3D" id="3.60.40.10">
    <property type="entry name" value="PPM-type phosphatase domain"/>
    <property type="match status" value="1"/>
</dbReference>
<accession>A0ABP9E6L2</accession>
<evidence type="ECO:0000256" key="2">
    <source>
        <dbReference type="SAM" id="Phobius"/>
    </source>
</evidence>
<keyword evidence="2" id="KW-1133">Transmembrane helix</keyword>
<sequence length="389" mass="41330">MPLNRRGRTTAPRAGALPAARRRSALLATDLQDLSFLRRATPALLAVLIVSLADFFSGQDRYLAPLMVVVPSIAGLTLKPLELLAVSFLGFLALLGLSNHDQVTSLNDGRFLFGAMVSYVLLTVFSAWVAEVRMRRAAAFAAVSSVAEAAQRALLRQPPPTVGPLRLAVRYVSAADAARIGGDLYSVLDTPHGVRVLVGDVRGKGLGAVQTAAVVLGAFREAAYDEEKLTSVAERIEASVERHVPDGEFTTALFAGFDRPGVVELLHFGHVPPIKVGRDGTAEVLEAPEPWVPIGLGQLAAGEPTVIPVPFGTDDVLVLCTDGVVEARHHRSGDFYPLAERVGPLVRGAARSLAELESAVGRIYADLLVHTGGELGDDALLLLITRTDH</sequence>
<proteinExistence type="predicted"/>
<comment type="caution">
    <text evidence="4">The sequence shown here is derived from an EMBL/GenBank/DDBJ whole genome shotgun (WGS) entry which is preliminary data.</text>
</comment>
<dbReference type="RefSeq" id="WP_345699317.1">
    <property type="nucleotide sequence ID" value="NZ_BAABIS010000001.1"/>
</dbReference>
<dbReference type="Pfam" id="PF07228">
    <property type="entry name" value="SpoIIE"/>
    <property type="match status" value="1"/>
</dbReference>
<dbReference type="Proteomes" id="UP001501752">
    <property type="component" value="Unassembled WGS sequence"/>
</dbReference>
<feature type="transmembrane region" description="Helical" evidence="2">
    <location>
        <begin position="83"/>
        <end position="99"/>
    </location>
</feature>
<evidence type="ECO:0000313" key="4">
    <source>
        <dbReference type="EMBL" id="GAA4867313.1"/>
    </source>
</evidence>
<dbReference type="PANTHER" id="PTHR43156:SF2">
    <property type="entry name" value="STAGE II SPORULATION PROTEIN E"/>
    <property type="match status" value="1"/>
</dbReference>
<dbReference type="SMART" id="SM00331">
    <property type="entry name" value="PP2C_SIG"/>
    <property type="match status" value="1"/>
</dbReference>
<gene>
    <name evidence="4" type="ORF">GCM10023235_52340</name>
</gene>
<dbReference type="InterPro" id="IPR001932">
    <property type="entry name" value="PPM-type_phosphatase-like_dom"/>
</dbReference>
<keyword evidence="5" id="KW-1185">Reference proteome</keyword>
<reference evidence="5" key="1">
    <citation type="journal article" date="2019" name="Int. J. Syst. Evol. Microbiol.">
        <title>The Global Catalogue of Microorganisms (GCM) 10K type strain sequencing project: providing services to taxonomists for standard genome sequencing and annotation.</title>
        <authorList>
            <consortium name="The Broad Institute Genomics Platform"/>
            <consortium name="The Broad Institute Genome Sequencing Center for Infectious Disease"/>
            <person name="Wu L."/>
            <person name="Ma J."/>
        </authorList>
    </citation>
    <scope>NUCLEOTIDE SEQUENCE [LARGE SCALE GENOMIC DNA]</scope>
    <source>
        <strain evidence="5">JCM 13006</strain>
    </source>
</reference>
<evidence type="ECO:0000259" key="3">
    <source>
        <dbReference type="SMART" id="SM00331"/>
    </source>
</evidence>
<dbReference type="PANTHER" id="PTHR43156">
    <property type="entry name" value="STAGE II SPORULATION PROTEIN E-RELATED"/>
    <property type="match status" value="1"/>
</dbReference>
<organism evidence="4 5">
    <name type="scientific">Kitasatospora terrestris</name>
    <dbReference type="NCBI Taxonomy" id="258051"/>
    <lineage>
        <taxon>Bacteria</taxon>
        <taxon>Bacillati</taxon>
        <taxon>Actinomycetota</taxon>
        <taxon>Actinomycetes</taxon>
        <taxon>Kitasatosporales</taxon>
        <taxon>Streptomycetaceae</taxon>
        <taxon>Kitasatospora</taxon>
    </lineage>
</organism>
<dbReference type="EMBL" id="BAABIS010000001">
    <property type="protein sequence ID" value="GAA4867313.1"/>
    <property type="molecule type" value="Genomic_DNA"/>
</dbReference>
<dbReference type="InterPro" id="IPR052016">
    <property type="entry name" value="Bact_Sigma-Reg"/>
</dbReference>
<protein>
    <submittedName>
        <fullName evidence="4">PP2C family protein-serine/threonine phosphatase</fullName>
    </submittedName>
</protein>
<evidence type="ECO:0000256" key="1">
    <source>
        <dbReference type="ARBA" id="ARBA00022801"/>
    </source>
</evidence>
<evidence type="ECO:0000313" key="5">
    <source>
        <dbReference type="Proteomes" id="UP001501752"/>
    </source>
</evidence>
<feature type="domain" description="PPM-type phosphatase" evidence="3">
    <location>
        <begin position="165"/>
        <end position="386"/>
    </location>
</feature>
<keyword evidence="2" id="KW-0812">Transmembrane</keyword>
<dbReference type="SUPFAM" id="SSF81606">
    <property type="entry name" value="PP2C-like"/>
    <property type="match status" value="1"/>
</dbReference>
<feature type="transmembrane region" description="Helical" evidence="2">
    <location>
        <begin position="36"/>
        <end position="56"/>
    </location>
</feature>